<protein>
    <recommendedName>
        <fullName evidence="1">YjiS-like domain-containing protein</fullName>
    </recommendedName>
</protein>
<dbReference type="AlphaFoldDB" id="A0A2T7G1V2"/>
<dbReference type="Pfam" id="PF06568">
    <property type="entry name" value="YjiS-like"/>
    <property type="match status" value="1"/>
</dbReference>
<name>A0A2T7G1V2_9RHOB</name>
<sequence length="54" mass="5711">MVAALDALDDRILRDIGLTRGEIHGVVYGYDDLELGMTPTPGAASGPLDQATLR</sequence>
<reference evidence="2 3" key="1">
    <citation type="submission" date="2018-04" db="EMBL/GenBank/DDBJ databases">
        <title>Pelagivirga bohaiensis gen. nov., sp. nov., a bacterium isolated from the Bohai Sea.</title>
        <authorList>
            <person name="Ji X."/>
        </authorList>
    </citation>
    <scope>NUCLEOTIDE SEQUENCE [LARGE SCALE GENOMIC DNA]</scope>
    <source>
        <strain evidence="2 3">BH-SD16</strain>
    </source>
</reference>
<evidence type="ECO:0000313" key="3">
    <source>
        <dbReference type="Proteomes" id="UP000244817"/>
    </source>
</evidence>
<evidence type="ECO:0000313" key="2">
    <source>
        <dbReference type="EMBL" id="PVA08378.1"/>
    </source>
</evidence>
<dbReference type="InterPro" id="IPR009506">
    <property type="entry name" value="YjiS-like"/>
</dbReference>
<accession>A0A2T7G1V2</accession>
<gene>
    <name evidence="2" type="ORF">DC363_01780</name>
</gene>
<comment type="caution">
    <text evidence="2">The sequence shown here is derived from an EMBL/GenBank/DDBJ whole genome shotgun (WGS) entry which is preliminary data.</text>
</comment>
<dbReference type="Proteomes" id="UP000244817">
    <property type="component" value="Unassembled WGS sequence"/>
</dbReference>
<feature type="domain" description="YjiS-like" evidence="1">
    <location>
        <begin position="2"/>
        <end position="24"/>
    </location>
</feature>
<evidence type="ECO:0000259" key="1">
    <source>
        <dbReference type="Pfam" id="PF06568"/>
    </source>
</evidence>
<dbReference type="EMBL" id="QCYG01000001">
    <property type="protein sequence ID" value="PVA08378.1"/>
    <property type="molecule type" value="Genomic_DNA"/>
</dbReference>
<proteinExistence type="predicted"/>
<organism evidence="2 3">
    <name type="scientific">Thalassorhabdomicrobium marinisediminis</name>
    <dbReference type="NCBI Taxonomy" id="2170577"/>
    <lineage>
        <taxon>Bacteria</taxon>
        <taxon>Pseudomonadati</taxon>
        <taxon>Pseudomonadota</taxon>
        <taxon>Alphaproteobacteria</taxon>
        <taxon>Rhodobacterales</taxon>
        <taxon>Paracoccaceae</taxon>
        <taxon>Thalassorhabdomicrobium</taxon>
    </lineage>
</organism>
<dbReference type="OrthoDB" id="7876746at2"/>
<keyword evidence="3" id="KW-1185">Reference proteome</keyword>